<name>A0A1G5R0L4_9GAMM</name>
<protein>
    <submittedName>
        <fullName evidence="1">Uncharacterized protein</fullName>
    </submittedName>
</protein>
<accession>A0A1G5R0L4</accession>
<dbReference type="AlphaFoldDB" id="A0A1G5R0L4"/>
<gene>
    <name evidence="1" type="ORF">SAMN03097708_03151</name>
</gene>
<proteinExistence type="predicted"/>
<dbReference type="RefSeq" id="WP_245688383.1">
    <property type="nucleotide sequence ID" value="NZ_FMWD01000015.1"/>
</dbReference>
<dbReference type="Proteomes" id="UP000199648">
    <property type="component" value="Unassembled WGS sequence"/>
</dbReference>
<reference evidence="1 2" key="1">
    <citation type="submission" date="2016-10" db="EMBL/GenBank/DDBJ databases">
        <authorList>
            <person name="de Groot N.N."/>
        </authorList>
    </citation>
    <scope>NUCLEOTIDE SEQUENCE [LARGE SCALE GENOMIC DNA]</scope>
    <source>
        <strain evidence="1 2">HLD2</strain>
    </source>
</reference>
<evidence type="ECO:0000313" key="1">
    <source>
        <dbReference type="EMBL" id="SCZ67506.1"/>
    </source>
</evidence>
<evidence type="ECO:0000313" key="2">
    <source>
        <dbReference type="Proteomes" id="UP000199648"/>
    </source>
</evidence>
<keyword evidence="2" id="KW-1185">Reference proteome</keyword>
<sequence>MAKPLISPDAARIDACVEVLCQKGCRAVWGAIDAMEQGEPLPETAHLEAIEHWAVLDELKNVMAVYGRSCAPK</sequence>
<organism evidence="1 2">
    <name type="scientific">Thiohalomonas denitrificans</name>
    <dbReference type="NCBI Taxonomy" id="415747"/>
    <lineage>
        <taxon>Bacteria</taxon>
        <taxon>Pseudomonadati</taxon>
        <taxon>Pseudomonadota</taxon>
        <taxon>Gammaproteobacteria</taxon>
        <taxon>Thiohalomonadales</taxon>
        <taxon>Thiohalomonadaceae</taxon>
        <taxon>Thiohalomonas</taxon>
    </lineage>
</organism>
<dbReference type="EMBL" id="FMWD01000015">
    <property type="protein sequence ID" value="SCZ67506.1"/>
    <property type="molecule type" value="Genomic_DNA"/>
</dbReference>